<comment type="caution">
    <text evidence="1">The sequence shown here is derived from an EMBL/GenBank/DDBJ whole genome shotgun (WGS) entry which is preliminary data.</text>
</comment>
<dbReference type="Proteomes" id="UP001056120">
    <property type="component" value="Linkage Group LG06"/>
</dbReference>
<protein>
    <submittedName>
        <fullName evidence="1">Uncharacterized protein</fullName>
    </submittedName>
</protein>
<sequence length="157" mass="18101">MLRQKTSHYFRSEFRTLHIIRVSAIISLPGFRRPPKLHLSDRAASFVPPPVEMILILNSISVSEVEALFELFKSISSSILDDGLITKEEFLLALFKNERKQNLFANRIFALFDVKHKGVIDFGDFVRSLNVFHPKAPLEDKINFSFNLYDLDETGFI</sequence>
<reference evidence="2" key="1">
    <citation type="journal article" date="2022" name="Mol. Ecol. Resour.">
        <title>The genomes of chicory, endive, great burdock and yacon provide insights into Asteraceae palaeo-polyploidization history and plant inulin production.</title>
        <authorList>
            <person name="Fan W."/>
            <person name="Wang S."/>
            <person name="Wang H."/>
            <person name="Wang A."/>
            <person name="Jiang F."/>
            <person name="Liu H."/>
            <person name="Zhao H."/>
            <person name="Xu D."/>
            <person name="Zhang Y."/>
        </authorList>
    </citation>
    <scope>NUCLEOTIDE SEQUENCE [LARGE SCALE GENOMIC DNA]</scope>
    <source>
        <strain evidence="2">cv. Yunnan</strain>
    </source>
</reference>
<proteinExistence type="predicted"/>
<organism evidence="1 2">
    <name type="scientific">Smallanthus sonchifolius</name>
    <dbReference type="NCBI Taxonomy" id="185202"/>
    <lineage>
        <taxon>Eukaryota</taxon>
        <taxon>Viridiplantae</taxon>
        <taxon>Streptophyta</taxon>
        <taxon>Embryophyta</taxon>
        <taxon>Tracheophyta</taxon>
        <taxon>Spermatophyta</taxon>
        <taxon>Magnoliopsida</taxon>
        <taxon>eudicotyledons</taxon>
        <taxon>Gunneridae</taxon>
        <taxon>Pentapetalae</taxon>
        <taxon>asterids</taxon>
        <taxon>campanulids</taxon>
        <taxon>Asterales</taxon>
        <taxon>Asteraceae</taxon>
        <taxon>Asteroideae</taxon>
        <taxon>Heliantheae alliance</taxon>
        <taxon>Millerieae</taxon>
        <taxon>Smallanthus</taxon>
    </lineage>
</organism>
<accession>A0ACB9IZ81</accession>
<keyword evidence="2" id="KW-1185">Reference proteome</keyword>
<dbReference type="EMBL" id="CM042023">
    <property type="protein sequence ID" value="KAI3812761.1"/>
    <property type="molecule type" value="Genomic_DNA"/>
</dbReference>
<evidence type="ECO:0000313" key="2">
    <source>
        <dbReference type="Proteomes" id="UP001056120"/>
    </source>
</evidence>
<name>A0ACB9IZ81_9ASTR</name>
<reference evidence="1 2" key="2">
    <citation type="journal article" date="2022" name="Mol. Ecol. Resour.">
        <title>The genomes of chicory, endive, great burdock and yacon provide insights into Asteraceae paleo-polyploidization history and plant inulin production.</title>
        <authorList>
            <person name="Fan W."/>
            <person name="Wang S."/>
            <person name="Wang H."/>
            <person name="Wang A."/>
            <person name="Jiang F."/>
            <person name="Liu H."/>
            <person name="Zhao H."/>
            <person name="Xu D."/>
            <person name="Zhang Y."/>
        </authorList>
    </citation>
    <scope>NUCLEOTIDE SEQUENCE [LARGE SCALE GENOMIC DNA]</scope>
    <source>
        <strain evidence="2">cv. Yunnan</strain>
        <tissue evidence="1">Leaves</tissue>
    </source>
</reference>
<gene>
    <name evidence="1" type="ORF">L1987_17473</name>
</gene>
<evidence type="ECO:0000313" key="1">
    <source>
        <dbReference type="EMBL" id="KAI3812761.1"/>
    </source>
</evidence>